<name>A0A644WNB3_9ZZZZ</name>
<dbReference type="AlphaFoldDB" id="A0A644WNB3"/>
<protein>
    <recommendedName>
        <fullName evidence="1">Helix-turn-helix domain-containing protein</fullName>
    </recommendedName>
</protein>
<reference evidence="2" key="1">
    <citation type="submission" date="2019-08" db="EMBL/GenBank/DDBJ databases">
        <authorList>
            <person name="Kucharzyk K."/>
            <person name="Murdoch R.W."/>
            <person name="Higgins S."/>
            <person name="Loffler F."/>
        </authorList>
    </citation>
    <scope>NUCLEOTIDE SEQUENCE</scope>
</reference>
<proteinExistence type="predicted"/>
<feature type="domain" description="Helix-turn-helix" evidence="1">
    <location>
        <begin position="22"/>
        <end position="67"/>
    </location>
</feature>
<dbReference type="Pfam" id="PF12728">
    <property type="entry name" value="HTH_17"/>
    <property type="match status" value="1"/>
</dbReference>
<sequence length="78" mass="8750">MSEALSAKDAYSLMLMDYPDVMDIHEMCKALGVSKKTGYQLLQDGSIGSLKIGRAYRIPKAHILTYLKIGCEQQNLQR</sequence>
<organism evidence="2">
    <name type="scientific">bioreactor metagenome</name>
    <dbReference type="NCBI Taxonomy" id="1076179"/>
    <lineage>
        <taxon>unclassified sequences</taxon>
        <taxon>metagenomes</taxon>
        <taxon>ecological metagenomes</taxon>
    </lineage>
</organism>
<dbReference type="GO" id="GO:0003677">
    <property type="term" value="F:DNA binding"/>
    <property type="evidence" value="ECO:0007669"/>
    <property type="project" value="InterPro"/>
</dbReference>
<accession>A0A644WNB3</accession>
<dbReference type="InterPro" id="IPR041657">
    <property type="entry name" value="HTH_17"/>
</dbReference>
<dbReference type="NCBIfam" id="TIGR01764">
    <property type="entry name" value="excise"/>
    <property type="match status" value="1"/>
</dbReference>
<dbReference type="EMBL" id="VSSQ01001128">
    <property type="protein sequence ID" value="MPM05395.1"/>
    <property type="molecule type" value="Genomic_DNA"/>
</dbReference>
<evidence type="ECO:0000313" key="2">
    <source>
        <dbReference type="EMBL" id="MPM05395.1"/>
    </source>
</evidence>
<gene>
    <name evidence="2" type="ORF">SDC9_51685</name>
</gene>
<evidence type="ECO:0000259" key="1">
    <source>
        <dbReference type="Pfam" id="PF12728"/>
    </source>
</evidence>
<comment type="caution">
    <text evidence="2">The sequence shown here is derived from an EMBL/GenBank/DDBJ whole genome shotgun (WGS) entry which is preliminary data.</text>
</comment>
<dbReference type="InterPro" id="IPR010093">
    <property type="entry name" value="SinI_DNA-bd"/>
</dbReference>